<sequence length="420" mass="47933">MALSQPLSSSQGSAEGRSTDSNRGTLETRVTGSEIRVGSSSWPESIKENYLLVDKSFILPRVIEDDDPILVARPCSFGKTMFLSMFEDFFGVPRGETLKEKKARYRDMMVGAIPGFIDKHCGQYPVIRLDLKANLSDVLDRLLMRFPEIDGDVRKKVKKEEVDKKVKKEVEKEVGKKDDEGVIEKTEADNRIRLLSKLKERLDKKRKLMETKITSCIKVLMSLVEFLNAYHRKACILLIDEFDTPIVNADEDNRDAIKNHIRDMLAPIVKTTEGLLSRCVMVSVNPVSLAEMASGLNNFTALSLHSTSMKSYPTDILKREDLPYQITFGFTEDEVRKLIATRVFPDNEAMVDIALNVARSWYDGYYVFKDFRIYNPWSVMKFIKALLSGETCSNETEVLINAEPYWIETGTTEPLREMYK</sequence>
<keyword evidence="2" id="KW-1185">Reference proteome</keyword>
<dbReference type="Proteomes" id="UP001145114">
    <property type="component" value="Unassembled WGS sequence"/>
</dbReference>
<gene>
    <name evidence="1" type="ORF">EV182_001365</name>
</gene>
<reference evidence="1" key="1">
    <citation type="submission" date="2022-06" db="EMBL/GenBank/DDBJ databases">
        <title>Phylogenomic reconstructions and comparative analyses of Kickxellomycotina fungi.</title>
        <authorList>
            <person name="Reynolds N.K."/>
            <person name="Stajich J.E."/>
            <person name="Barry K."/>
            <person name="Grigoriev I.V."/>
            <person name="Crous P."/>
            <person name="Smith M.E."/>
        </authorList>
    </citation>
    <scope>NUCLEOTIDE SEQUENCE</scope>
    <source>
        <strain evidence="1">RSA 2271</strain>
    </source>
</reference>
<comment type="caution">
    <text evidence="1">The sequence shown here is derived from an EMBL/GenBank/DDBJ whole genome shotgun (WGS) entry which is preliminary data.</text>
</comment>
<accession>A0ACC1HJI0</accession>
<evidence type="ECO:0000313" key="2">
    <source>
        <dbReference type="Proteomes" id="UP001145114"/>
    </source>
</evidence>
<name>A0ACC1HJI0_9FUNG</name>
<protein>
    <submittedName>
        <fullName evidence="1">Uncharacterized protein</fullName>
    </submittedName>
</protein>
<dbReference type="EMBL" id="JAMZIH010005330">
    <property type="protein sequence ID" value="KAJ1675387.1"/>
    <property type="molecule type" value="Genomic_DNA"/>
</dbReference>
<proteinExistence type="predicted"/>
<organism evidence="1 2">
    <name type="scientific">Spiromyces aspiralis</name>
    <dbReference type="NCBI Taxonomy" id="68401"/>
    <lineage>
        <taxon>Eukaryota</taxon>
        <taxon>Fungi</taxon>
        <taxon>Fungi incertae sedis</taxon>
        <taxon>Zoopagomycota</taxon>
        <taxon>Kickxellomycotina</taxon>
        <taxon>Kickxellomycetes</taxon>
        <taxon>Kickxellales</taxon>
        <taxon>Kickxellaceae</taxon>
        <taxon>Spiromyces</taxon>
    </lineage>
</organism>
<evidence type="ECO:0000313" key="1">
    <source>
        <dbReference type="EMBL" id="KAJ1675387.1"/>
    </source>
</evidence>
<feature type="non-terminal residue" evidence="1">
    <location>
        <position position="420"/>
    </location>
</feature>